<keyword evidence="7" id="KW-1185">Reference proteome</keyword>
<dbReference type="SUPFAM" id="SSF50998">
    <property type="entry name" value="Quinoprotein alcohol dehydrogenase-like"/>
    <property type="match status" value="1"/>
</dbReference>
<protein>
    <submittedName>
        <fullName evidence="6">AraC family transcriptional regulator</fullName>
    </submittedName>
</protein>
<dbReference type="InterPro" id="IPR018062">
    <property type="entry name" value="HTH_AraC-typ_CS"/>
</dbReference>
<sequence length="1233" mass="141571">MYISKLLTKGLIVFFCVLAHPTFGQNLKFKTYQVQHGLSNNSINVMINDPSGGIWIGTWDGLNFFDGNEFSVFSHQLGNPSSLSGNYIVDIKFDHKENLWVWADPESVSLKSSAEGFTNFNFKSRIASINLNKLGNLLVFLADGHKLEFLGGEFISCKNCEPRLESTSTLPVPISKDKLLCSYKDKLGNLWWGTRSMGLFFAAYNYDSGSRGNIKQFHADPYNPYGLKSSEVTCIIEDDFGNIWLGLKDGGIARMLRNGALIEHIFAHPKTNPELVNETVRAVAQDRNETLWMGYYTSGIYYRKKGEHVFQKLFYPNSLSDENWKRTRSIFEDSEGTLWVGTYQGVFTIKNDKIDKIFDEISHSGFIRRNYGFAEDVEKKQIWIASWGGVMLYDITKGTFIPFQGQSQLKDQHVRSVSFYNGKLYVATEKSGVIVLDSDKTIFFDSNDGLLDNSTYAVFRHSKERKVFIGTHSGITIWDEDTGKVSYITQKDGLLSDLVYSLFGHDDKVWFHTTKGVGYINLLDYSIRTFPPDEGWQSSEFSEGASFQSANGTLFYGGINGVNYFHPDLIDSRQLNPIFFVEQVSNYKADRFEAKIKEIAFGDFSKGKYEYRILPSEPQWKSVQEDGNLYIDKLKDGEYLLEIKNLNDSSGAMISKTFQIASPIYTKWYFYVFPSIILLAISLLIRQYQFKIVREKLARKVTERTAVIAEQTKALERQYKDLDLKNKEIEAQKTRLLELHNRQQHSDMERNEFVEFLLKKIKPHLIDLNMVLEEANFRDLNSKALAFKSLSPVMLFMEDLETGSFINQLDPPSKSLTLLPDLFHALSKDLEQTLVKHQIDYSFSEDLCKEWVLLDVTRLKLFLQYLFKGLIRFLDKDSFLDVFLYSSADVFYFQMKTDSQTLIDSFTEFDQYNLNLQASRKVLIEVDGTMRLENSQGEVMFFISIPFSVLEEQQLVLEQRHWKHLDLKNQIPAGKKIVLLYGKQHESDSLVKLLDPGHFFLITEHESEMIDSALLAVKVDVLVIYNEKITDNVATLLNAIQSKDHLHAVPVVFIYEHISPSLQEKLMDMGVGTFVKLPMGVALVNKTIKNLIKEKKQKDKPFIIDKVLKDVDESLPLSPNEKLVREAFAKIRASFSNPDFKLESLADEMKVSKIKLYRIFKEIIDKSPSDIIIQLRMEKAEKLLQQSQMNISEISYSCGFNDPKHFSKLFKKYHGVSPKSYQLKTSKGLLNAH</sequence>
<dbReference type="InterPro" id="IPR018060">
    <property type="entry name" value="HTH_AraC"/>
</dbReference>
<comment type="caution">
    <text evidence="6">The sequence shown here is derived from an EMBL/GenBank/DDBJ whole genome shotgun (WGS) entry which is preliminary data.</text>
</comment>
<dbReference type="SUPFAM" id="SSF46689">
    <property type="entry name" value="Homeodomain-like"/>
    <property type="match status" value="1"/>
</dbReference>
<evidence type="ECO:0000313" key="6">
    <source>
        <dbReference type="EMBL" id="MFC3975012.1"/>
    </source>
</evidence>
<dbReference type="Pfam" id="PF07494">
    <property type="entry name" value="Reg_prop"/>
    <property type="match status" value="3"/>
</dbReference>
<dbReference type="SMART" id="SM00342">
    <property type="entry name" value="HTH_ARAC"/>
    <property type="match status" value="1"/>
</dbReference>
<dbReference type="PROSITE" id="PS01124">
    <property type="entry name" value="HTH_ARAC_FAMILY_2"/>
    <property type="match status" value="1"/>
</dbReference>
<evidence type="ECO:0000313" key="7">
    <source>
        <dbReference type="Proteomes" id="UP001595766"/>
    </source>
</evidence>
<accession>A0ABV8EFH1</accession>
<dbReference type="Proteomes" id="UP001595766">
    <property type="component" value="Unassembled WGS sequence"/>
</dbReference>
<evidence type="ECO:0000256" key="3">
    <source>
        <dbReference type="ARBA" id="ARBA00023163"/>
    </source>
</evidence>
<dbReference type="InterPro" id="IPR011047">
    <property type="entry name" value="Quinoprotein_ADH-like_sf"/>
</dbReference>
<dbReference type="InterPro" id="IPR015943">
    <property type="entry name" value="WD40/YVTN_repeat-like_dom_sf"/>
</dbReference>
<dbReference type="Gene3D" id="2.130.10.10">
    <property type="entry name" value="YVTN repeat-like/Quinoprotein amine dehydrogenase"/>
    <property type="match status" value="2"/>
</dbReference>
<gene>
    <name evidence="6" type="ORF">ACFOUP_01355</name>
</gene>
<evidence type="ECO:0000256" key="1">
    <source>
        <dbReference type="ARBA" id="ARBA00023015"/>
    </source>
</evidence>
<dbReference type="EMBL" id="JBHSAV010000003">
    <property type="protein sequence ID" value="MFC3975012.1"/>
    <property type="molecule type" value="Genomic_DNA"/>
</dbReference>
<dbReference type="Pfam" id="PF12833">
    <property type="entry name" value="HTH_18"/>
    <property type="match status" value="1"/>
</dbReference>
<keyword evidence="1" id="KW-0805">Transcription regulation</keyword>
<dbReference type="InterPro" id="IPR009057">
    <property type="entry name" value="Homeodomain-like_sf"/>
</dbReference>
<keyword evidence="4" id="KW-0175">Coiled coil</keyword>
<keyword evidence="3" id="KW-0804">Transcription</keyword>
<dbReference type="Gene3D" id="2.60.40.10">
    <property type="entry name" value="Immunoglobulins"/>
    <property type="match status" value="1"/>
</dbReference>
<name>A0ABV8EFH1_9BACT</name>
<feature type="domain" description="HTH araC/xylS-type" evidence="5">
    <location>
        <begin position="1125"/>
        <end position="1224"/>
    </location>
</feature>
<evidence type="ECO:0000256" key="2">
    <source>
        <dbReference type="ARBA" id="ARBA00023125"/>
    </source>
</evidence>
<organism evidence="6 7">
    <name type="scientific">Belliella kenyensis</name>
    <dbReference type="NCBI Taxonomy" id="1472724"/>
    <lineage>
        <taxon>Bacteria</taxon>
        <taxon>Pseudomonadati</taxon>
        <taxon>Bacteroidota</taxon>
        <taxon>Cytophagia</taxon>
        <taxon>Cytophagales</taxon>
        <taxon>Cyclobacteriaceae</taxon>
        <taxon>Belliella</taxon>
    </lineage>
</organism>
<feature type="coiled-coil region" evidence="4">
    <location>
        <begin position="712"/>
        <end position="742"/>
    </location>
</feature>
<dbReference type="InterPro" id="IPR013783">
    <property type="entry name" value="Ig-like_fold"/>
</dbReference>
<dbReference type="Gene3D" id="1.10.10.60">
    <property type="entry name" value="Homeodomain-like"/>
    <property type="match status" value="1"/>
</dbReference>
<proteinExistence type="predicted"/>
<evidence type="ECO:0000256" key="4">
    <source>
        <dbReference type="SAM" id="Coils"/>
    </source>
</evidence>
<dbReference type="InterPro" id="IPR020449">
    <property type="entry name" value="Tscrpt_reg_AraC-type_HTH"/>
</dbReference>
<dbReference type="PROSITE" id="PS00041">
    <property type="entry name" value="HTH_ARAC_FAMILY_1"/>
    <property type="match status" value="1"/>
</dbReference>
<evidence type="ECO:0000259" key="5">
    <source>
        <dbReference type="PROSITE" id="PS01124"/>
    </source>
</evidence>
<dbReference type="InterPro" id="IPR011110">
    <property type="entry name" value="Reg_prop"/>
</dbReference>
<dbReference type="SUPFAM" id="SSF63829">
    <property type="entry name" value="Calcium-dependent phosphotriesterase"/>
    <property type="match status" value="2"/>
</dbReference>
<dbReference type="PRINTS" id="PR00032">
    <property type="entry name" value="HTHARAC"/>
</dbReference>
<dbReference type="PANTHER" id="PTHR43280:SF28">
    <property type="entry name" value="HTH-TYPE TRANSCRIPTIONAL ACTIVATOR RHAS"/>
    <property type="match status" value="1"/>
</dbReference>
<reference evidence="7" key="1">
    <citation type="journal article" date="2019" name="Int. J. Syst. Evol. Microbiol.">
        <title>The Global Catalogue of Microorganisms (GCM) 10K type strain sequencing project: providing services to taxonomists for standard genome sequencing and annotation.</title>
        <authorList>
            <consortium name="The Broad Institute Genomics Platform"/>
            <consortium name="The Broad Institute Genome Sequencing Center for Infectious Disease"/>
            <person name="Wu L."/>
            <person name="Ma J."/>
        </authorList>
    </citation>
    <scope>NUCLEOTIDE SEQUENCE [LARGE SCALE GENOMIC DNA]</scope>
    <source>
        <strain evidence="7">CECT 8551</strain>
    </source>
</reference>
<dbReference type="RefSeq" id="WP_241292636.1">
    <property type="nucleotide sequence ID" value="NZ_JAKZGR010000003.1"/>
</dbReference>
<keyword evidence="2" id="KW-0238">DNA-binding</keyword>
<dbReference type="PANTHER" id="PTHR43280">
    <property type="entry name" value="ARAC-FAMILY TRANSCRIPTIONAL REGULATOR"/>
    <property type="match status" value="1"/>
</dbReference>